<dbReference type="EMBL" id="AFCS01000894">
    <property type="protein sequence ID" value="EHC76196.1"/>
    <property type="molecule type" value="Genomic_DNA"/>
</dbReference>
<comment type="caution">
    <text evidence="2">The sequence shown here is derived from an EMBL/GenBank/DDBJ whole genome shotgun (WGS) entry which is preliminary data.</text>
</comment>
<dbReference type="Proteomes" id="UP000003221">
    <property type="component" value="Unassembled WGS sequence"/>
</dbReference>
<name>G5Q6E5_SALMO</name>
<evidence type="ECO:0000259" key="1">
    <source>
        <dbReference type="Pfam" id="PF20335"/>
    </source>
</evidence>
<proteinExistence type="predicted"/>
<reference evidence="2 3" key="1">
    <citation type="journal article" date="2011" name="BMC Genomics">
        <title>Genome sequencing reveals diversification of virulence factor content and possible host adaptation in distinct subpopulations of Salmonella enterica.</title>
        <authorList>
            <person name="den Bakker H.C."/>
            <person name="Moreno Switt A.I."/>
            <person name="Govoni G."/>
            <person name="Cummings C.A."/>
            <person name="Ranieri M.L."/>
            <person name="Degoricija L."/>
            <person name="Hoelzer K."/>
            <person name="Rodriguez-Rivera L.D."/>
            <person name="Brown S."/>
            <person name="Bolchacova E."/>
            <person name="Furtado M.R."/>
            <person name="Wiedmann M."/>
        </authorList>
    </citation>
    <scope>NUCLEOTIDE SEQUENCE [LARGE SCALE GENOMIC DNA]</scope>
    <source>
        <strain evidence="2 3">S5-403</strain>
    </source>
</reference>
<dbReference type="Pfam" id="PF20335">
    <property type="entry name" value="DUF6630"/>
    <property type="match status" value="1"/>
</dbReference>
<dbReference type="InterPro" id="IPR046582">
    <property type="entry name" value="DUF6630"/>
</dbReference>
<dbReference type="AlphaFoldDB" id="G5Q6E5"/>
<feature type="domain" description="DUF6630" evidence="1">
    <location>
        <begin position="53"/>
        <end position="200"/>
    </location>
</feature>
<accession>G5Q6E5</accession>
<protein>
    <submittedName>
        <fullName evidence="2">Putative cytoplasmic protein</fullName>
    </submittedName>
</protein>
<organism evidence="2 3">
    <name type="scientific">Salmonella enterica subsp. enterica serovar Montevideo str. S5-403</name>
    <dbReference type="NCBI Taxonomy" id="913242"/>
    <lineage>
        <taxon>Bacteria</taxon>
        <taxon>Pseudomonadati</taxon>
        <taxon>Pseudomonadota</taxon>
        <taxon>Gammaproteobacteria</taxon>
        <taxon>Enterobacterales</taxon>
        <taxon>Enterobacteriaceae</taxon>
        <taxon>Salmonella</taxon>
    </lineage>
</organism>
<evidence type="ECO:0000313" key="3">
    <source>
        <dbReference type="Proteomes" id="UP000003221"/>
    </source>
</evidence>
<gene>
    <name evidence="2" type="ORF">LTSEMON_3822</name>
</gene>
<evidence type="ECO:0000313" key="2">
    <source>
        <dbReference type="EMBL" id="EHC76196.1"/>
    </source>
</evidence>
<sequence>MTFQAFRKDIDVMSEDYVIEWEKNFADDLNVVASVILSHNPTLWHTIFSQLSTQPEIFEDEDEDEYGLQDVLDCSDGDLGNNDLAQAFLQVLRGEGLIHLVDWKGEDEEGELANFAADRFYELTKNLTDSEELRNLLVEITQEDEISDVCEAGDRYLDEIFERIQTELNKRGFQIFDLNEGADTYNVVVLPMSEYKKIEDFNTPWLEVGTINDSGAWPTLHRPSDFYFAFATVTIAARMVRPFSV</sequence>